<comment type="caution">
    <text evidence="2">The sequence shown here is derived from an EMBL/GenBank/DDBJ whole genome shotgun (WGS) entry which is preliminary data.</text>
</comment>
<proteinExistence type="predicted"/>
<keyword evidence="1" id="KW-0732">Signal</keyword>
<dbReference type="PANTHER" id="PTHR38075">
    <property type="entry name" value="DUF4139 DOMAIN-CONTAINING PROTEIN"/>
    <property type="match status" value="1"/>
</dbReference>
<evidence type="ECO:0000256" key="1">
    <source>
        <dbReference type="SAM" id="SignalP"/>
    </source>
</evidence>
<evidence type="ECO:0000313" key="3">
    <source>
        <dbReference type="Proteomes" id="UP000788153"/>
    </source>
</evidence>
<protein>
    <recommendedName>
        <fullName evidence="4">DUF4139 domain-containing protein</fullName>
    </recommendedName>
</protein>
<feature type="chain" id="PRO_5046167871" description="DUF4139 domain-containing protein" evidence="1">
    <location>
        <begin position="22"/>
        <end position="510"/>
    </location>
</feature>
<name>A0ABX0TXN1_9SPHN</name>
<organism evidence="2 3">
    <name type="scientific">Sphingomonas japonica</name>
    <dbReference type="NCBI Taxonomy" id="511662"/>
    <lineage>
        <taxon>Bacteria</taxon>
        <taxon>Pseudomonadati</taxon>
        <taxon>Pseudomonadota</taxon>
        <taxon>Alphaproteobacteria</taxon>
        <taxon>Sphingomonadales</taxon>
        <taxon>Sphingomonadaceae</taxon>
        <taxon>Sphingomonas</taxon>
    </lineage>
</organism>
<dbReference type="RefSeq" id="WP_140048235.1">
    <property type="nucleotide sequence ID" value="NZ_BAAAEV010000001.1"/>
</dbReference>
<dbReference type="Proteomes" id="UP000788153">
    <property type="component" value="Unassembled WGS sequence"/>
</dbReference>
<sequence>MRAARFLAAMWLWCCGAPVMAQALVTSAAPEAVSVTLYRDPDRPADRAISRRFPSGFALITETRRVTLPAGPATIRFEGVSGGILPESAILSGVPGVAEKNLDADLLSPRALFDRSTGRRVLIRRTDPASGAVSSGQGVIRSGAEGGLVLETEQGVEAVQCSGLGESLIYDAIPAGLSAKPVLSVTVDSQAGGAAQLTLSYLAGGFDWQANHVVTMRPDGRGADWFAWVTLVSADVTSHVDAGTQLVAGKVQRDPEARQAGRIAQAQPLYARCWNLTAPPPPPPPPPPPAMYAPAPMMARAADAEIVVTGARMVAQEQLGDLKLYRVPMPVTVAARAQKQVGLLDRTRVALEPVYRSDVTGDRASAPVLLLRGDNRERSGLGLPIPSGQVQVFDGGARPILIGEGSLADKAIGEEVEIVLEPTPGVSARAERIGEPGWRETIRVTVTNANPRPIAYEARIAAGDGIDVDGVSTKLAREEGRWLWRTAVPANGTRVLTYRLSDRYRRPDRD</sequence>
<accession>A0ABX0TXN1</accession>
<gene>
    <name evidence="2" type="ORF">FHT01_000598</name>
</gene>
<reference evidence="2 3" key="1">
    <citation type="submission" date="2020-03" db="EMBL/GenBank/DDBJ databases">
        <title>Genomic Encyclopedia of Type Strains, Phase IV (KMG-IV): sequencing the most valuable type-strain genomes for metagenomic binning, comparative biology and taxonomic classification.</title>
        <authorList>
            <person name="Goeker M."/>
        </authorList>
    </citation>
    <scope>NUCLEOTIDE SEQUENCE [LARGE SCALE GENOMIC DNA]</scope>
    <source>
        <strain evidence="2 3">DSM 22753</strain>
    </source>
</reference>
<keyword evidence="3" id="KW-1185">Reference proteome</keyword>
<dbReference type="EMBL" id="JAASQP010000001">
    <property type="protein sequence ID" value="NIJ23056.1"/>
    <property type="molecule type" value="Genomic_DNA"/>
</dbReference>
<dbReference type="PANTHER" id="PTHR38075:SF1">
    <property type="entry name" value="DUF4139 DOMAIN-CONTAINING PROTEIN"/>
    <property type="match status" value="1"/>
</dbReference>
<feature type="signal peptide" evidence="1">
    <location>
        <begin position="1"/>
        <end position="21"/>
    </location>
</feature>
<evidence type="ECO:0008006" key="4">
    <source>
        <dbReference type="Google" id="ProtNLM"/>
    </source>
</evidence>
<evidence type="ECO:0000313" key="2">
    <source>
        <dbReference type="EMBL" id="NIJ23056.1"/>
    </source>
</evidence>